<evidence type="ECO:0000313" key="4">
    <source>
        <dbReference type="EMBL" id="MFC3757889.1"/>
    </source>
</evidence>
<dbReference type="Gene3D" id="1.25.40.20">
    <property type="entry name" value="Ankyrin repeat-containing domain"/>
    <property type="match status" value="1"/>
</dbReference>
<proteinExistence type="predicted"/>
<evidence type="ECO:0000313" key="5">
    <source>
        <dbReference type="Proteomes" id="UP001595735"/>
    </source>
</evidence>
<keyword evidence="1" id="KW-0677">Repeat</keyword>
<dbReference type="PANTHER" id="PTHR24126">
    <property type="entry name" value="ANKYRIN REPEAT, PH AND SEC7 DOMAIN CONTAINING PROTEIN SECG-RELATED"/>
    <property type="match status" value="1"/>
</dbReference>
<dbReference type="SUPFAM" id="SSF48403">
    <property type="entry name" value="Ankyrin repeat"/>
    <property type="match status" value="1"/>
</dbReference>
<reference evidence="5" key="1">
    <citation type="journal article" date="2019" name="Int. J. Syst. Evol. Microbiol.">
        <title>The Global Catalogue of Microorganisms (GCM) 10K type strain sequencing project: providing services to taxonomists for standard genome sequencing and annotation.</title>
        <authorList>
            <consortium name="The Broad Institute Genomics Platform"/>
            <consortium name="The Broad Institute Genome Sequencing Center for Infectious Disease"/>
            <person name="Wu L."/>
            <person name="Ma J."/>
        </authorList>
    </citation>
    <scope>NUCLEOTIDE SEQUENCE [LARGE SCALE GENOMIC DNA]</scope>
    <source>
        <strain evidence="5">CECT 7798</strain>
    </source>
</reference>
<name>A0ABV7Y0G3_9FLAO</name>
<gene>
    <name evidence="4" type="ORF">ACFONJ_18065</name>
</gene>
<comment type="caution">
    <text evidence="4">The sequence shown here is derived from an EMBL/GenBank/DDBJ whole genome shotgun (WGS) entry which is preliminary data.</text>
</comment>
<dbReference type="RefSeq" id="WP_290299390.1">
    <property type="nucleotide sequence ID" value="NZ_JAUFQR010000001.1"/>
</dbReference>
<sequence>MRCNNIENVFQLVRINQFESLKEEVNANNVNEFINKLHQNLLQEAIVSKNYEIVTYLLNCDIDVNHSDKDGKTPLHYSIANNDFQSTQSLLKKESIEINKKDIYGNNALWVAVFHARGYYNIVKLMKQSGADSNSKNNNNKSPLDFARQIDDVELEIILLN</sequence>
<accession>A0ABV7Y0G3</accession>
<keyword evidence="5" id="KW-1185">Reference proteome</keyword>
<protein>
    <submittedName>
        <fullName evidence="4">Ankyrin repeat domain-containing protein</fullName>
    </submittedName>
</protein>
<evidence type="ECO:0000256" key="1">
    <source>
        <dbReference type="ARBA" id="ARBA00022737"/>
    </source>
</evidence>
<dbReference type="SMART" id="SM00248">
    <property type="entry name" value="ANK"/>
    <property type="match status" value="3"/>
</dbReference>
<evidence type="ECO:0000256" key="2">
    <source>
        <dbReference type="ARBA" id="ARBA00023043"/>
    </source>
</evidence>
<dbReference type="Proteomes" id="UP001595735">
    <property type="component" value="Unassembled WGS sequence"/>
</dbReference>
<evidence type="ECO:0000256" key="3">
    <source>
        <dbReference type="PROSITE-ProRule" id="PRU00023"/>
    </source>
</evidence>
<organism evidence="4 5">
    <name type="scientific">Chryseobacterium tructae</name>
    <dbReference type="NCBI Taxonomy" id="1037380"/>
    <lineage>
        <taxon>Bacteria</taxon>
        <taxon>Pseudomonadati</taxon>
        <taxon>Bacteroidota</taxon>
        <taxon>Flavobacteriia</taxon>
        <taxon>Flavobacteriales</taxon>
        <taxon>Weeksellaceae</taxon>
        <taxon>Chryseobacterium group</taxon>
        <taxon>Chryseobacterium</taxon>
    </lineage>
</organism>
<feature type="repeat" description="ANK" evidence="3">
    <location>
        <begin position="70"/>
        <end position="103"/>
    </location>
</feature>
<keyword evidence="2 3" id="KW-0040">ANK repeat</keyword>
<dbReference type="PROSITE" id="PS50088">
    <property type="entry name" value="ANK_REPEAT"/>
    <property type="match status" value="1"/>
</dbReference>
<dbReference type="InterPro" id="IPR036770">
    <property type="entry name" value="Ankyrin_rpt-contain_sf"/>
</dbReference>
<dbReference type="PANTHER" id="PTHR24126:SF14">
    <property type="entry name" value="ANK_REP_REGION DOMAIN-CONTAINING PROTEIN"/>
    <property type="match status" value="1"/>
</dbReference>
<dbReference type="EMBL" id="JBHRYO010000002">
    <property type="protein sequence ID" value="MFC3757889.1"/>
    <property type="molecule type" value="Genomic_DNA"/>
</dbReference>
<dbReference type="Pfam" id="PF12796">
    <property type="entry name" value="Ank_2"/>
    <property type="match status" value="1"/>
</dbReference>
<dbReference type="InterPro" id="IPR002110">
    <property type="entry name" value="Ankyrin_rpt"/>
</dbReference>